<dbReference type="GO" id="GO:0005737">
    <property type="term" value="C:cytoplasm"/>
    <property type="evidence" value="ECO:0007669"/>
    <property type="project" value="UniProtKB-SubCell"/>
</dbReference>
<sequence>MAVESSVIAHLAAEPDAWKEITAAGTPLVEPWSDDECLVTFLWRGEASRTRVCWGVWDELARLPGTDIWYLCRTMPASTRTVYYLAHDDEGTMPRDRSGSGAGHVDPGNPRHVRFPADPADPGDHEVWASLLELPQAPAEPWLGSRPGVTPGTRETVTIDSTAFGGERQIVLHRPAGVPASGLPTLVVFDGYNAREVLRVPETVDNLVAAGRIPPLTAIFVHLPEASRDDELGAVPALRDFLAREVMPLARTRWGTPATGGRNIVAGVSRGGLAAAYVALELPELFGSAICHSGSFWWGPDDEPEWLTRQVAARPRADVRFYLDVGLDETMPGPNGLPQLDVDRRMRDALLARGYEVHYAEYAGGHDYVNWRRTFADGLQAVIRSR</sequence>
<dbReference type="SUPFAM" id="SSF53474">
    <property type="entry name" value="alpha/beta-Hydrolases"/>
    <property type="match status" value="1"/>
</dbReference>
<dbReference type="PANTHER" id="PTHR48098">
    <property type="entry name" value="ENTEROCHELIN ESTERASE-RELATED"/>
    <property type="match status" value="1"/>
</dbReference>
<feature type="domain" description="Enterochelin esterase N-terminal" evidence="5">
    <location>
        <begin position="39"/>
        <end position="142"/>
    </location>
</feature>
<evidence type="ECO:0000256" key="4">
    <source>
        <dbReference type="ARBA" id="ARBA00024201"/>
    </source>
</evidence>
<evidence type="ECO:0000256" key="2">
    <source>
        <dbReference type="ARBA" id="ARBA00022490"/>
    </source>
</evidence>
<dbReference type="InterPro" id="IPR013783">
    <property type="entry name" value="Ig-like_fold"/>
</dbReference>
<dbReference type="GO" id="GO:0008849">
    <property type="term" value="F:enterochelin esterase activity"/>
    <property type="evidence" value="ECO:0007669"/>
    <property type="project" value="InterPro"/>
</dbReference>
<dbReference type="Pfam" id="PF11806">
    <property type="entry name" value="Enterochelin_N"/>
    <property type="match status" value="1"/>
</dbReference>
<name>A0A2T0K3S7_9ACTN</name>
<evidence type="ECO:0000313" key="6">
    <source>
        <dbReference type="EMBL" id="PRX17537.1"/>
    </source>
</evidence>
<dbReference type="InterPro" id="IPR050583">
    <property type="entry name" value="Mycobacterial_A85_antigen"/>
</dbReference>
<dbReference type="SUPFAM" id="SSF81296">
    <property type="entry name" value="E set domains"/>
    <property type="match status" value="1"/>
</dbReference>
<evidence type="ECO:0000313" key="7">
    <source>
        <dbReference type="Proteomes" id="UP000239415"/>
    </source>
</evidence>
<dbReference type="InterPro" id="IPR029058">
    <property type="entry name" value="AB_hydrolase_fold"/>
</dbReference>
<dbReference type="Proteomes" id="UP000239415">
    <property type="component" value="Unassembled WGS sequence"/>
</dbReference>
<dbReference type="RefSeq" id="WP_106324816.1">
    <property type="nucleotide sequence ID" value="NZ_BOMO01000141.1"/>
</dbReference>
<dbReference type="OrthoDB" id="9775130at2"/>
<accession>A0A2T0K3S7</accession>
<dbReference type="InterPro" id="IPR000801">
    <property type="entry name" value="Esterase-like"/>
</dbReference>
<dbReference type="PANTHER" id="PTHR48098:SF3">
    <property type="entry name" value="IRON(III) ENTEROBACTIN ESTERASE"/>
    <property type="match status" value="1"/>
</dbReference>
<keyword evidence="2" id="KW-0963">Cytoplasm</keyword>
<reference evidence="6 7" key="1">
    <citation type="submission" date="2018-03" db="EMBL/GenBank/DDBJ databases">
        <title>Genomic Encyclopedia of Archaeal and Bacterial Type Strains, Phase II (KMG-II): from individual species to whole genera.</title>
        <authorList>
            <person name="Goeker M."/>
        </authorList>
    </citation>
    <scope>NUCLEOTIDE SEQUENCE [LARGE SCALE GENOMIC DNA]</scope>
    <source>
        <strain evidence="6 7">DSM 43146</strain>
    </source>
</reference>
<dbReference type="AlphaFoldDB" id="A0A2T0K3S7"/>
<dbReference type="InterPro" id="IPR021764">
    <property type="entry name" value="Enterochelin_esterase_N"/>
</dbReference>
<comment type="caution">
    <text evidence="6">The sequence shown here is derived from an EMBL/GenBank/DDBJ whole genome shotgun (WGS) entry which is preliminary data.</text>
</comment>
<dbReference type="InterPro" id="IPR014756">
    <property type="entry name" value="Ig_E-set"/>
</dbReference>
<proteinExistence type="inferred from homology"/>
<organism evidence="6 7">
    <name type="scientific">Actinoplanes italicus</name>
    <dbReference type="NCBI Taxonomy" id="113567"/>
    <lineage>
        <taxon>Bacteria</taxon>
        <taxon>Bacillati</taxon>
        <taxon>Actinomycetota</taxon>
        <taxon>Actinomycetes</taxon>
        <taxon>Micromonosporales</taxon>
        <taxon>Micromonosporaceae</taxon>
        <taxon>Actinoplanes</taxon>
    </lineage>
</organism>
<evidence type="ECO:0000259" key="5">
    <source>
        <dbReference type="Pfam" id="PF11806"/>
    </source>
</evidence>
<protein>
    <submittedName>
        <fullName evidence="6">Enterochelin esterase family protein</fullName>
    </submittedName>
</protein>
<dbReference type="GO" id="GO:0005975">
    <property type="term" value="P:carbohydrate metabolic process"/>
    <property type="evidence" value="ECO:0007669"/>
    <property type="project" value="UniProtKB-ARBA"/>
</dbReference>
<evidence type="ECO:0000256" key="3">
    <source>
        <dbReference type="ARBA" id="ARBA00022801"/>
    </source>
</evidence>
<keyword evidence="3" id="KW-0378">Hydrolase</keyword>
<dbReference type="EMBL" id="PVMZ01000015">
    <property type="protein sequence ID" value="PRX17537.1"/>
    <property type="molecule type" value="Genomic_DNA"/>
</dbReference>
<keyword evidence="7" id="KW-1185">Reference proteome</keyword>
<comment type="subcellular location">
    <subcellularLocation>
        <location evidence="1">Cytoplasm</location>
    </subcellularLocation>
</comment>
<dbReference type="Pfam" id="PF00756">
    <property type="entry name" value="Esterase"/>
    <property type="match status" value="1"/>
</dbReference>
<evidence type="ECO:0000256" key="1">
    <source>
        <dbReference type="ARBA" id="ARBA00004496"/>
    </source>
</evidence>
<dbReference type="Gene3D" id="2.60.40.10">
    <property type="entry name" value="Immunoglobulins"/>
    <property type="match status" value="1"/>
</dbReference>
<gene>
    <name evidence="6" type="ORF">CLV67_11529</name>
</gene>
<dbReference type="GO" id="GO:0005506">
    <property type="term" value="F:iron ion binding"/>
    <property type="evidence" value="ECO:0007669"/>
    <property type="project" value="InterPro"/>
</dbReference>
<dbReference type="GO" id="GO:0006826">
    <property type="term" value="P:iron ion transport"/>
    <property type="evidence" value="ECO:0007669"/>
    <property type="project" value="InterPro"/>
</dbReference>
<dbReference type="Gene3D" id="3.40.50.1820">
    <property type="entry name" value="alpha/beta hydrolase"/>
    <property type="match status" value="1"/>
</dbReference>
<comment type="similarity">
    <text evidence="4">Belongs to the Fes family.</text>
</comment>